<dbReference type="SUPFAM" id="SSF48208">
    <property type="entry name" value="Six-hairpin glycosidases"/>
    <property type="match status" value="1"/>
</dbReference>
<reference evidence="2 3" key="1">
    <citation type="submission" date="2018-08" db="EMBL/GenBank/DDBJ databases">
        <title>A genome reference for cultivated species of the human gut microbiota.</title>
        <authorList>
            <person name="Zou Y."/>
            <person name="Xue W."/>
            <person name="Luo G."/>
        </authorList>
    </citation>
    <scope>NUCLEOTIDE SEQUENCE [LARGE SCALE GENOMIC DNA]</scope>
    <source>
        <strain evidence="2 3">AF26-4BH</strain>
    </source>
</reference>
<dbReference type="InterPro" id="IPR008928">
    <property type="entry name" value="6-hairpin_glycosidase_sf"/>
</dbReference>
<evidence type="ECO:0000313" key="3">
    <source>
        <dbReference type="Proteomes" id="UP000261166"/>
    </source>
</evidence>
<dbReference type="PANTHER" id="PTHR31151:SF0">
    <property type="entry name" value="PROLINE-TRNA LIGASE (DUF1680)"/>
    <property type="match status" value="1"/>
</dbReference>
<evidence type="ECO:0000259" key="1">
    <source>
        <dbReference type="Pfam" id="PF07944"/>
    </source>
</evidence>
<proteinExistence type="predicted"/>
<dbReference type="InterPro" id="IPR012878">
    <property type="entry name" value="Beta-AFase-like_GH127_cat"/>
</dbReference>
<evidence type="ECO:0000313" key="2">
    <source>
        <dbReference type="EMBL" id="RGE69311.1"/>
    </source>
</evidence>
<dbReference type="Pfam" id="PF07944">
    <property type="entry name" value="Beta-AFase-like_GH127_cat"/>
    <property type="match status" value="1"/>
</dbReference>
<dbReference type="RefSeq" id="WP_025488352.1">
    <property type="nucleotide sequence ID" value="NZ_JBKVAZ010000003.1"/>
</dbReference>
<dbReference type="EMBL" id="QVLU01000017">
    <property type="protein sequence ID" value="RGE69311.1"/>
    <property type="molecule type" value="Genomic_DNA"/>
</dbReference>
<comment type="caution">
    <text evidence="2">The sequence shown here is derived from an EMBL/GenBank/DDBJ whole genome shotgun (WGS) entry which is preliminary data.</text>
</comment>
<organism evidence="2 3">
    <name type="scientific">Eisenbergiella massiliensis</name>
    <dbReference type="NCBI Taxonomy" id="1720294"/>
    <lineage>
        <taxon>Bacteria</taxon>
        <taxon>Bacillati</taxon>
        <taxon>Bacillota</taxon>
        <taxon>Clostridia</taxon>
        <taxon>Lachnospirales</taxon>
        <taxon>Lachnospiraceae</taxon>
        <taxon>Eisenbergiella</taxon>
    </lineage>
</organism>
<dbReference type="PANTHER" id="PTHR31151">
    <property type="entry name" value="PROLINE-TRNA LIGASE (DUF1680)"/>
    <property type="match status" value="1"/>
</dbReference>
<dbReference type="AlphaFoldDB" id="A0A3E3IQX1"/>
<protein>
    <recommendedName>
        <fullName evidence="1">Non-reducing end beta-L-arabinofuranosidase-like GH127 catalytic domain-containing protein</fullName>
    </recommendedName>
</protein>
<gene>
    <name evidence="2" type="ORF">DWY69_18365</name>
</gene>
<dbReference type="Proteomes" id="UP000261166">
    <property type="component" value="Unassembled WGS sequence"/>
</dbReference>
<dbReference type="Gene3D" id="1.50.10.20">
    <property type="match status" value="1"/>
</dbReference>
<dbReference type="GO" id="GO:0005975">
    <property type="term" value="P:carbohydrate metabolic process"/>
    <property type="evidence" value="ECO:0007669"/>
    <property type="project" value="InterPro"/>
</dbReference>
<name>A0A3E3IQX1_9FIRM</name>
<sequence length="620" mass="71349">MYHSLAEKIKLTGGTALRQLRRDYEYLMELKEENLLFSYYTEAGLNGKLAFVPKGLHGGWDAPLSHLRGTFTGHWLSAAAIIYQQIGDNRLKAKADYIVSEIGRCQKANGNGWAFSIPEKYLYGLKKGQPFFAPHYVCHKTMMGLLDMYLYAQNSQALEILKGCAEWFTLFTNNISRENMNNMMDMQETGGIMELWADLYSITGEQKHLELMRRYERPLLIEPLIKGIDVLNNMHANSTIPEIHGCARAYEITGEKRYRTAVEQYWNFAVEKRPSYATGGQTDGEVWAPGSRLSRRLSSRNQEHCVVYNMIRLADYLYRWSGEKKYLDYIEMNIENGLYAQGFWRAGETGSKFLPSEGIVCYYLPLSAGSKKNWGRKTEDFWCCHCTAVQANAKYRDWIYYMKEDISSNNVSMTPELVVAQYIPAKLQTLISGTHFCIEMTESDLGGDQLRIQDTSTGMDAHPDYLQMDVYIDTESEIEAILKFRIPWWVNGKMNIYMGQEELLYQEEHGYAVLRQVWSSNRLTILIPKTITCKILPDEPNTAAFLDGPVVLAGLVDRETAIYGNINTPELMLERCHEREWSTWMPDYRLIGQPYGINFKPLKNIGLETYTVYFPIIPKS</sequence>
<feature type="domain" description="Non-reducing end beta-L-arabinofuranosidase-like GH127 catalytic" evidence="1">
    <location>
        <begin position="9"/>
        <end position="396"/>
    </location>
</feature>
<accession>A0A3E3IQX1</accession>
<dbReference type="OrthoDB" id="9757939at2"/>